<accession>A0A1N6ETG1</accession>
<gene>
    <name evidence="1" type="ORF">SAMN05878443_0195</name>
</gene>
<dbReference type="Proteomes" id="UP000184758">
    <property type="component" value="Unassembled WGS sequence"/>
</dbReference>
<name>A0A1N6ETG1_9LACT</name>
<sequence>MYTDGKIIIEKILTIQVVAASTEVIYTLKTEEEVYKIFINLILKNEKNKN</sequence>
<reference evidence="2" key="1">
    <citation type="submission" date="2016-11" db="EMBL/GenBank/DDBJ databases">
        <authorList>
            <person name="Varghese N."/>
            <person name="Submissions S."/>
        </authorList>
    </citation>
    <scope>NUCLEOTIDE SEQUENCE [LARGE SCALE GENOMIC DNA]</scope>
    <source>
        <strain evidence="2">313</strain>
    </source>
</reference>
<dbReference type="RefSeq" id="WP_156097499.1">
    <property type="nucleotide sequence ID" value="NZ_FSRN01000001.1"/>
</dbReference>
<evidence type="ECO:0000313" key="2">
    <source>
        <dbReference type="Proteomes" id="UP000184758"/>
    </source>
</evidence>
<protein>
    <submittedName>
        <fullName evidence="1">Uncharacterized protein</fullName>
    </submittedName>
</protein>
<organism evidence="1 2">
    <name type="scientific">Carnobacterium alterfunditum</name>
    <dbReference type="NCBI Taxonomy" id="28230"/>
    <lineage>
        <taxon>Bacteria</taxon>
        <taxon>Bacillati</taxon>
        <taxon>Bacillota</taxon>
        <taxon>Bacilli</taxon>
        <taxon>Lactobacillales</taxon>
        <taxon>Carnobacteriaceae</taxon>
        <taxon>Carnobacterium</taxon>
    </lineage>
</organism>
<evidence type="ECO:0000313" key="1">
    <source>
        <dbReference type="EMBL" id="SIN86382.1"/>
    </source>
</evidence>
<proteinExistence type="predicted"/>
<dbReference type="EMBL" id="FSRN01000001">
    <property type="protein sequence ID" value="SIN86382.1"/>
    <property type="molecule type" value="Genomic_DNA"/>
</dbReference>
<keyword evidence="2" id="KW-1185">Reference proteome</keyword>
<dbReference type="AlphaFoldDB" id="A0A1N6ETG1"/>